<keyword evidence="3" id="KW-1185">Reference proteome</keyword>
<dbReference type="AlphaFoldDB" id="A0A1M4TH29"/>
<dbReference type="EMBL" id="FQUE01000001">
    <property type="protein sequence ID" value="SHE43705.1"/>
    <property type="molecule type" value="Genomic_DNA"/>
</dbReference>
<evidence type="ECO:0008006" key="4">
    <source>
        <dbReference type="Google" id="ProtNLM"/>
    </source>
</evidence>
<name>A0A1M4TH29_LOKAT</name>
<feature type="compositionally biased region" description="Acidic residues" evidence="1">
    <location>
        <begin position="31"/>
        <end position="42"/>
    </location>
</feature>
<evidence type="ECO:0000313" key="3">
    <source>
        <dbReference type="Proteomes" id="UP000183987"/>
    </source>
</evidence>
<dbReference type="InterPro" id="IPR021735">
    <property type="entry name" value="DUF3306"/>
</dbReference>
<dbReference type="OrthoDB" id="8100830at2"/>
<evidence type="ECO:0000256" key="1">
    <source>
        <dbReference type="SAM" id="MobiDB-lite"/>
    </source>
</evidence>
<feature type="compositionally biased region" description="Low complexity" evidence="1">
    <location>
        <begin position="159"/>
        <end position="170"/>
    </location>
</feature>
<feature type="region of interest" description="Disordered" evidence="1">
    <location>
        <begin position="19"/>
        <end position="42"/>
    </location>
</feature>
<proteinExistence type="predicted"/>
<dbReference type="Pfam" id="PF11748">
    <property type="entry name" value="DUF3306"/>
    <property type="match status" value="1"/>
</dbReference>
<organism evidence="2 3">
    <name type="scientific">Loktanella atrilutea</name>
    <dbReference type="NCBI Taxonomy" id="366533"/>
    <lineage>
        <taxon>Bacteria</taxon>
        <taxon>Pseudomonadati</taxon>
        <taxon>Pseudomonadota</taxon>
        <taxon>Alphaproteobacteria</taxon>
        <taxon>Rhodobacterales</taxon>
        <taxon>Roseobacteraceae</taxon>
        <taxon>Loktanella</taxon>
    </lineage>
</organism>
<dbReference type="Proteomes" id="UP000183987">
    <property type="component" value="Unassembled WGS sequence"/>
</dbReference>
<accession>A0A1M4TH29</accession>
<sequence length="196" mass="21263">MTDRPSFFARRRAGLIAERAAEEAPVAPSEEAVDSPEQVPEELSDAELLDALDLPDPDTLQREDDFAAFMARAVPQHLRNRALRSLWRSDPVLANLDGLNDYDADYTVPATGQEMLRSAYRVGRGLLSDPVTVPEAPAAPEPDPVTDPTPAALAEAPTVEDPAPLADPAATDPPPVPEDDTPPFPRRMRFQFGDST</sequence>
<reference evidence="3" key="1">
    <citation type="submission" date="2016-11" db="EMBL/GenBank/DDBJ databases">
        <authorList>
            <person name="Varghese N."/>
            <person name="Submissions S."/>
        </authorList>
    </citation>
    <scope>NUCLEOTIDE SEQUENCE [LARGE SCALE GENOMIC DNA]</scope>
    <source>
        <strain evidence="3">DSM 29326</strain>
    </source>
</reference>
<feature type="compositionally biased region" description="Pro residues" evidence="1">
    <location>
        <begin position="137"/>
        <end position="147"/>
    </location>
</feature>
<dbReference type="RefSeq" id="WP_072855482.1">
    <property type="nucleotide sequence ID" value="NZ_FQUE01000001.1"/>
</dbReference>
<evidence type="ECO:0000313" key="2">
    <source>
        <dbReference type="EMBL" id="SHE43705.1"/>
    </source>
</evidence>
<feature type="region of interest" description="Disordered" evidence="1">
    <location>
        <begin position="131"/>
        <end position="196"/>
    </location>
</feature>
<dbReference type="STRING" id="366533.SAMN05444339_101363"/>
<gene>
    <name evidence="2" type="ORF">SAMN05444339_101363</name>
</gene>
<protein>
    <recommendedName>
        <fullName evidence="4">DUF3306 domain-containing protein</fullName>
    </recommendedName>
</protein>